<gene>
    <name evidence="1" type="ORF">Vadar_015416</name>
</gene>
<sequence length="231" mass="24696">MGNSGSNLSNAAGSSNEDLSRKKKEKDDQDALDTAMSVAALGVGTALVGWGLTKLLSSSSSSGLEEELNTCGKLKMNTDGSVINSKDGFGGRAGFGGVIRDEKGFCILCFYGKLRDDCSIVEAERWAICKGLKIIQGLNLREVEIESDSKEAINLIKNVKNDNMKAIRTMLLSTGCTLKHTLREGNRVADKLAKLGREGDSNFEIFATPPKEIRSLLDADVASAGFVRGAR</sequence>
<evidence type="ECO:0000313" key="2">
    <source>
        <dbReference type="Proteomes" id="UP000828048"/>
    </source>
</evidence>
<dbReference type="EMBL" id="CM037160">
    <property type="protein sequence ID" value="KAH7840307.1"/>
    <property type="molecule type" value="Genomic_DNA"/>
</dbReference>
<comment type="caution">
    <text evidence="1">The sequence shown here is derived from an EMBL/GenBank/DDBJ whole genome shotgun (WGS) entry which is preliminary data.</text>
</comment>
<name>A0ACB7XI20_9ERIC</name>
<dbReference type="Proteomes" id="UP000828048">
    <property type="component" value="Chromosome 10"/>
</dbReference>
<accession>A0ACB7XI20</accession>
<protein>
    <submittedName>
        <fullName evidence="1">Uncharacterized protein</fullName>
    </submittedName>
</protein>
<organism evidence="1 2">
    <name type="scientific">Vaccinium darrowii</name>
    <dbReference type="NCBI Taxonomy" id="229202"/>
    <lineage>
        <taxon>Eukaryota</taxon>
        <taxon>Viridiplantae</taxon>
        <taxon>Streptophyta</taxon>
        <taxon>Embryophyta</taxon>
        <taxon>Tracheophyta</taxon>
        <taxon>Spermatophyta</taxon>
        <taxon>Magnoliopsida</taxon>
        <taxon>eudicotyledons</taxon>
        <taxon>Gunneridae</taxon>
        <taxon>Pentapetalae</taxon>
        <taxon>asterids</taxon>
        <taxon>Ericales</taxon>
        <taxon>Ericaceae</taxon>
        <taxon>Vaccinioideae</taxon>
        <taxon>Vaccinieae</taxon>
        <taxon>Vaccinium</taxon>
    </lineage>
</organism>
<keyword evidence="2" id="KW-1185">Reference proteome</keyword>
<reference evidence="1 2" key="1">
    <citation type="journal article" date="2021" name="Hortic Res">
        <title>High-quality reference genome and annotation aids understanding of berry development for evergreen blueberry (Vaccinium darrowii).</title>
        <authorList>
            <person name="Yu J."/>
            <person name="Hulse-Kemp A.M."/>
            <person name="Babiker E."/>
            <person name="Staton M."/>
        </authorList>
    </citation>
    <scope>NUCLEOTIDE SEQUENCE [LARGE SCALE GENOMIC DNA]</scope>
    <source>
        <strain evidence="2">cv. NJ 8807/NJ 8810</strain>
        <tissue evidence="1">Young leaf</tissue>
    </source>
</reference>
<evidence type="ECO:0000313" key="1">
    <source>
        <dbReference type="EMBL" id="KAH7840307.1"/>
    </source>
</evidence>
<proteinExistence type="predicted"/>